<reference evidence="2 3" key="1">
    <citation type="submission" date="2013-09" db="EMBL/GenBank/DDBJ databases">
        <title>Genome sequencing of Arenimonas malthae.</title>
        <authorList>
            <person name="Chen F."/>
            <person name="Wang G."/>
        </authorList>
    </citation>
    <scope>NUCLEOTIDE SEQUENCE [LARGE SCALE GENOMIC DNA]</scope>
    <source>
        <strain evidence="2 3">CC-JY-1</strain>
    </source>
</reference>
<gene>
    <name evidence="2" type="ORF">N790_03150</name>
</gene>
<name>A0A091BBL6_9GAMM</name>
<keyword evidence="3" id="KW-1185">Reference proteome</keyword>
<feature type="chain" id="PRO_5001871432" evidence="1">
    <location>
        <begin position="29"/>
        <end position="247"/>
    </location>
</feature>
<proteinExistence type="predicted"/>
<dbReference type="PATRIC" id="fig|1384054.3.peg.2680"/>
<dbReference type="AlphaFoldDB" id="A0A091BBL6"/>
<evidence type="ECO:0000313" key="2">
    <source>
        <dbReference type="EMBL" id="KFN41815.1"/>
    </source>
</evidence>
<evidence type="ECO:0000256" key="1">
    <source>
        <dbReference type="SAM" id="SignalP"/>
    </source>
</evidence>
<feature type="signal peptide" evidence="1">
    <location>
        <begin position="1"/>
        <end position="28"/>
    </location>
</feature>
<protein>
    <submittedName>
        <fullName evidence="2">Uncharacterized protein</fullName>
    </submittedName>
</protein>
<dbReference type="STRING" id="1384054.N790_03150"/>
<sequence>MRRHRRTAPAAALALAALLGLSAGHAGAGPEQVAADGDGRPLRIQGSVVVVEPDIELSEVTAGGMTEPRRDWSEAARRRYPTAVAERLAAAGVGRRPDFDVPDDLPASSRLGQVLRLNEAVALSIAYHARPGSELATKGDRLDWTLGGGVSELRAATGADYALFTYVRDSYASDGRKALRVLGLVAGAAFGGVVDIGGGRQVGVATLVDLRNGRVVWFNRIARQTGDLRDEAGARATAGELLQGLPL</sequence>
<evidence type="ECO:0000313" key="3">
    <source>
        <dbReference type="Proteomes" id="UP000029392"/>
    </source>
</evidence>
<accession>A0A091BBL6</accession>
<dbReference type="Proteomes" id="UP000029392">
    <property type="component" value="Unassembled WGS sequence"/>
</dbReference>
<keyword evidence="1" id="KW-0732">Signal</keyword>
<dbReference type="EMBL" id="AVCH01000213">
    <property type="protein sequence ID" value="KFN41815.1"/>
    <property type="molecule type" value="Genomic_DNA"/>
</dbReference>
<dbReference type="eggNOG" id="ENOG5032VXH">
    <property type="taxonomic scope" value="Bacteria"/>
</dbReference>
<comment type="caution">
    <text evidence="2">The sequence shown here is derived from an EMBL/GenBank/DDBJ whole genome shotgun (WGS) entry which is preliminary data.</text>
</comment>
<organism evidence="2 3">
    <name type="scientific">Arenimonas malthae CC-JY-1</name>
    <dbReference type="NCBI Taxonomy" id="1384054"/>
    <lineage>
        <taxon>Bacteria</taxon>
        <taxon>Pseudomonadati</taxon>
        <taxon>Pseudomonadota</taxon>
        <taxon>Gammaproteobacteria</taxon>
        <taxon>Lysobacterales</taxon>
        <taxon>Lysobacteraceae</taxon>
        <taxon>Arenimonas</taxon>
    </lineage>
</organism>